<reference evidence="3 4" key="1">
    <citation type="submission" date="2017-08" db="EMBL/GenBank/DDBJ databases">
        <title>Whole Genome Sequence of Sphingobium hydrophobicum C1: Insights into Adaption to the Electronic-waste Contaminated Sediment.</title>
        <authorList>
            <person name="Song D."/>
            <person name="Chen X."/>
            <person name="Xu M."/>
        </authorList>
    </citation>
    <scope>NUCLEOTIDE SEQUENCE [LARGE SCALE GENOMIC DNA]</scope>
    <source>
        <strain evidence="3 4">C1</strain>
    </source>
</reference>
<evidence type="ECO:0000256" key="2">
    <source>
        <dbReference type="ARBA" id="ARBA00022679"/>
    </source>
</evidence>
<protein>
    <submittedName>
        <fullName evidence="3">Glycosyltransferase</fullName>
    </submittedName>
</protein>
<dbReference type="Pfam" id="PF03808">
    <property type="entry name" value="Glyco_tran_WecG"/>
    <property type="match status" value="1"/>
</dbReference>
<name>A0A249MSM5_SPHXE</name>
<dbReference type="AlphaFoldDB" id="A0A249MSM5"/>
<dbReference type="KEGG" id="shyd:CJD35_06605"/>
<evidence type="ECO:0000313" key="3">
    <source>
        <dbReference type="EMBL" id="ASY44149.1"/>
    </source>
</evidence>
<keyword evidence="1" id="KW-0328">Glycosyltransferase</keyword>
<dbReference type="GO" id="GO:0016758">
    <property type="term" value="F:hexosyltransferase activity"/>
    <property type="evidence" value="ECO:0007669"/>
    <property type="project" value="TreeGrafter"/>
</dbReference>
<proteinExistence type="predicted"/>
<dbReference type="PANTHER" id="PTHR34136">
    <property type="match status" value="1"/>
</dbReference>
<evidence type="ECO:0000256" key="1">
    <source>
        <dbReference type="ARBA" id="ARBA00022676"/>
    </source>
</evidence>
<evidence type="ECO:0000313" key="4">
    <source>
        <dbReference type="Proteomes" id="UP000217141"/>
    </source>
</evidence>
<dbReference type="RefSeq" id="WP_017181763.1">
    <property type="nucleotide sequence ID" value="NZ_CP022745.1"/>
</dbReference>
<keyword evidence="2 3" id="KW-0808">Transferase</keyword>
<accession>A0A249MSM5</accession>
<sequence>MKSLHLSDSPEPVAPVIIADIPVSPLSTRQWVQLMLDDCREAREGRATTRYHAAINGNVISAYARNRVFRDAYRHADAVAADGVPVLWAARLIAGREIPDRAATTDLFHDLAAAAQDHGYSMYFLGATDEENGRAVARVRQLYPRLVIAGARNGYFSAEEEDAVVQQILDARPDILWVALGMPREDVFVARNLHRFGGIAWVKTCGGLFNFLSASRPRAPMWMQRAGLEWLYRMALEPRRLFWRYLTTNLDAIWQILRKTPRRQG</sequence>
<dbReference type="NCBIfam" id="TIGR00696">
    <property type="entry name" value="wecG_tagA_cpsF"/>
    <property type="match status" value="1"/>
</dbReference>
<dbReference type="PANTHER" id="PTHR34136:SF1">
    <property type="entry name" value="UDP-N-ACETYL-D-MANNOSAMINURONIC ACID TRANSFERASE"/>
    <property type="match status" value="1"/>
</dbReference>
<dbReference type="Proteomes" id="UP000217141">
    <property type="component" value="Chromosome I"/>
</dbReference>
<dbReference type="EMBL" id="CP022745">
    <property type="protein sequence ID" value="ASY44149.1"/>
    <property type="molecule type" value="Genomic_DNA"/>
</dbReference>
<dbReference type="InterPro" id="IPR004629">
    <property type="entry name" value="WecG_TagA_CpsF"/>
</dbReference>
<dbReference type="CDD" id="cd06533">
    <property type="entry name" value="Glyco_transf_WecG_TagA"/>
    <property type="match status" value="1"/>
</dbReference>
<gene>
    <name evidence="3" type="ORF">CJD35_06605</name>
</gene>
<organism evidence="3 4">
    <name type="scientific">Sphingobium xenophagum</name>
    <dbReference type="NCBI Taxonomy" id="121428"/>
    <lineage>
        <taxon>Bacteria</taxon>
        <taxon>Pseudomonadati</taxon>
        <taxon>Pseudomonadota</taxon>
        <taxon>Alphaproteobacteria</taxon>
        <taxon>Sphingomonadales</taxon>
        <taxon>Sphingomonadaceae</taxon>
        <taxon>Sphingobium</taxon>
    </lineage>
</organism>